<dbReference type="GO" id="GO:0043754">
    <property type="term" value="F:dihydrolipoamide branched chain acyltransferase activity"/>
    <property type="evidence" value="ECO:0007669"/>
    <property type="project" value="UniProtKB-EC"/>
</dbReference>
<protein>
    <recommendedName>
        <fullName evidence="7">Lipoamide acyltransferase component of branched-chain alpha-keto acid dehydrogenase complex, mitochondrial</fullName>
        <ecNumber evidence="6">2.3.1.168</ecNumber>
    </recommendedName>
    <alternativeName>
        <fullName evidence="8">Branched-chain alpha-keto acid dehydrogenase complex component E2</fullName>
    </alternativeName>
</protein>
<dbReference type="Gene3D" id="2.40.50.100">
    <property type="match status" value="1"/>
</dbReference>
<dbReference type="PANTHER" id="PTHR43178">
    <property type="entry name" value="DIHYDROLIPOAMIDE ACETYLTRANSFERASE COMPONENT OF PYRUVATE DEHYDROGENASE COMPLEX"/>
    <property type="match status" value="1"/>
</dbReference>
<evidence type="ECO:0000313" key="11">
    <source>
        <dbReference type="EMBL" id="CAD8340826.1"/>
    </source>
</evidence>
<comment type="cofactor">
    <cofactor evidence="1">
        <name>(R)-lipoate</name>
        <dbReference type="ChEBI" id="CHEBI:83088"/>
    </cofactor>
</comment>
<dbReference type="PROSITE" id="PS50968">
    <property type="entry name" value="BIOTINYL_LIPOYL"/>
    <property type="match status" value="1"/>
</dbReference>
<evidence type="ECO:0000256" key="6">
    <source>
        <dbReference type="ARBA" id="ARBA00038880"/>
    </source>
</evidence>
<reference evidence="11" key="1">
    <citation type="submission" date="2021-01" db="EMBL/GenBank/DDBJ databases">
        <authorList>
            <person name="Corre E."/>
            <person name="Pelletier E."/>
            <person name="Niang G."/>
            <person name="Scheremetjew M."/>
            <person name="Finn R."/>
            <person name="Kale V."/>
            <person name="Holt S."/>
            <person name="Cochrane G."/>
            <person name="Meng A."/>
            <person name="Brown T."/>
            <person name="Cohen L."/>
        </authorList>
    </citation>
    <scope>NUCLEOTIDE SEQUENCE</scope>
    <source>
        <strain evidence="11">CCMP3328</strain>
    </source>
</reference>
<dbReference type="InterPro" id="IPR003016">
    <property type="entry name" value="2-oxoA_DH_lipoyl-BS"/>
</dbReference>
<gene>
    <name evidence="11" type="ORF">CAUS1442_LOCUS12961</name>
</gene>
<dbReference type="InterPro" id="IPR000089">
    <property type="entry name" value="Biotin_lipoyl"/>
</dbReference>
<evidence type="ECO:0000256" key="1">
    <source>
        <dbReference type="ARBA" id="ARBA00001938"/>
    </source>
</evidence>
<evidence type="ECO:0000256" key="8">
    <source>
        <dbReference type="ARBA" id="ARBA00042008"/>
    </source>
</evidence>
<organism evidence="11">
    <name type="scientific">Craspedostauros australis</name>
    <dbReference type="NCBI Taxonomy" id="1486917"/>
    <lineage>
        <taxon>Eukaryota</taxon>
        <taxon>Sar</taxon>
        <taxon>Stramenopiles</taxon>
        <taxon>Ochrophyta</taxon>
        <taxon>Bacillariophyta</taxon>
        <taxon>Bacillariophyceae</taxon>
        <taxon>Bacillariophycidae</taxon>
        <taxon>Naviculales</taxon>
        <taxon>Naviculaceae</taxon>
        <taxon>Craspedostauros</taxon>
    </lineage>
</organism>
<dbReference type="InterPro" id="IPR011053">
    <property type="entry name" value="Single_hybrid_motif"/>
</dbReference>
<dbReference type="AlphaFoldDB" id="A0A7R9ZQW1"/>
<keyword evidence="3" id="KW-0450">Lipoyl</keyword>
<evidence type="ECO:0000256" key="4">
    <source>
        <dbReference type="ARBA" id="ARBA00022946"/>
    </source>
</evidence>
<feature type="region of interest" description="Disordered" evidence="9">
    <location>
        <begin position="193"/>
        <end position="218"/>
    </location>
</feature>
<proteinExistence type="predicted"/>
<dbReference type="GO" id="GO:0005737">
    <property type="term" value="C:cytoplasm"/>
    <property type="evidence" value="ECO:0007669"/>
    <property type="project" value="TreeGrafter"/>
</dbReference>
<evidence type="ECO:0000259" key="10">
    <source>
        <dbReference type="PROSITE" id="PS50968"/>
    </source>
</evidence>
<dbReference type="CDD" id="cd06849">
    <property type="entry name" value="lipoyl_domain"/>
    <property type="match status" value="1"/>
</dbReference>
<sequence length="252" mass="26524">MSHRLIASSRAALRHRWNGHASLSVASARLQSLGGTTEISPFAKHWIHSSSLQLEKHKIQVPTMGDAITEGTIVEWVAEVGQAVQPDDVVVLVETDKVTIDIKADYEGVITAHFGAVDDNIEVGADLYEIDSEATATVVAGESPSAEINAGDASGESEAVVAASETKTESSKSSHRVPSIKFLGKEGWAKRLSPSTAADASSSDGQPPVIYGDIPPNFGRPVFTEEEMDALVQGGANLAPEVREHSGGALFG</sequence>
<evidence type="ECO:0000256" key="5">
    <source>
        <dbReference type="ARBA" id="ARBA00023315"/>
    </source>
</evidence>
<dbReference type="EMBL" id="HBEF01020947">
    <property type="protein sequence ID" value="CAD8340826.1"/>
    <property type="molecule type" value="Transcribed_RNA"/>
</dbReference>
<feature type="domain" description="Lipoyl-binding" evidence="10">
    <location>
        <begin position="56"/>
        <end position="131"/>
    </location>
</feature>
<dbReference type="PROSITE" id="PS00189">
    <property type="entry name" value="LIPOYL"/>
    <property type="match status" value="1"/>
</dbReference>
<dbReference type="SUPFAM" id="SSF51230">
    <property type="entry name" value="Single hybrid motif"/>
    <property type="match status" value="1"/>
</dbReference>
<name>A0A7R9ZQW1_9STRA</name>
<keyword evidence="4" id="KW-0809">Transit peptide</keyword>
<evidence type="ECO:0000256" key="7">
    <source>
        <dbReference type="ARBA" id="ARBA00039275"/>
    </source>
</evidence>
<dbReference type="Pfam" id="PF00364">
    <property type="entry name" value="Biotin_lipoyl"/>
    <property type="match status" value="1"/>
</dbReference>
<keyword evidence="5" id="KW-0012">Acyltransferase</keyword>
<accession>A0A7R9ZQW1</accession>
<dbReference type="GO" id="GO:0016407">
    <property type="term" value="F:acetyltransferase activity"/>
    <property type="evidence" value="ECO:0007669"/>
    <property type="project" value="TreeGrafter"/>
</dbReference>
<keyword evidence="2" id="KW-0808">Transferase</keyword>
<evidence type="ECO:0000256" key="3">
    <source>
        <dbReference type="ARBA" id="ARBA00022823"/>
    </source>
</evidence>
<dbReference type="InterPro" id="IPR050743">
    <property type="entry name" value="2-oxoacid_DH_E2_comp"/>
</dbReference>
<evidence type="ECO:0000256" key="9">
    <source>
        <dbReference type="SAM" id="MobiDB-lite"/>
    </source>
</evidence>
<evidence type="ECO:0000256" key="2">
    <source>
        <dbReference type="ARBA" id="ARBA00022679"/>
    </source>
</evidence>
<dbReference type="PANTHER" id="PTHR43178:SF5">
    <property type="entry name" value="LIPOAMIDE ACYLTRANSFERASE COMPONENT OF BRANCHED-CHAIN ALPHA-KETO ACID DEHYDROGENASE COMPLEX, MITOCHONDRIAL"/>
    <property type="match status" value="1"/>
</dbReference>
<dbReference type="EC" id="2.3.1.168" evidence="6"/>
<dbReference type="GO" id="GO:0031405">
    <property type="term" value="F:lipoic acid binding"/>
    <property type="evidence" value="ECO:0007669"/>
    <property type="project" value="TreeGrafter"/>
</dbReference>